<comment type="caution">
    <text evidence="2">The sequence shown here is derived from an EMBL/GenBank/DDBJ whole genome shotgun (WGS) entry which is preliminary data.</text>
</comment>
<evidence type="ECO:0000313" key="2">
    <source>
        <dbReference type="EMBL" id="GAA3368146.1"/>
    </source>
</evidence>
<gene>
    <name evidence="2" type="ORF">GCM10020367_05310</name>
</gene>
<feature type="transmembrane region" description="Helical" evidence="1">
    <location>
        <begin position="24"/>
        <end position="44"/>
    </location>
</feature>
<dbReference type="Proteomes" id="UP001499990">
    <property type="component" value="Unassembled WGS sequence"/>
</dbReference>
<keyword evidence="1" id="KW-0812">Transmembrane</keyword>
<name>A0ABP6S4X4_9ACTN</name>
<organism evidence="2 3">
    <name type="scientific">Streptomyces sannanensis</name>
    <dbReference type="NCBI Taxonomy" id="285536"/>
    <lineage>
        <taxon>Bacteria</taxon>
        <taxon>Bacillati</taxon>
        <taxon>Actinomycetota</taxon>
        <taxon>Actinomycetes</taxon>
        <taxon>Kitasatosporales</taxon>
        <taxon>Streptomycetaceae</taxon>
        <taxon>Streptomyces</taxon>
    </lineage>
</organism>
<dbReference type="EMBL" id="BAAAYL010000001">
    <property type="protein sequence ID" value="GAA3368146.1"/>
    <property type="molecule type" value="Genomic_DNA"/>
</dbReference>
<accession>A0ABP6S4X4</accession>
<dbReference type="RefSeq" id="WP_345034276.1">
    <property type="nucleotide sequence ID" value="NZ_BAAAYL010000001.1"/>
</dbReference>
<reference evidence="3" key="1">
    <citation type="journal article" date="2019" name="Int. J. Syst. Evol. Microbiol.">
        <title>The Global Catalogue of Microorganisms (GCM) 10K type strain sequencing project: providing services to taxonomists for standard genome sequencing and annotation.</title>
        <authorList>
            <consortium name="The Broad Institute Genomics Platform"/>
            <consortium name="The Broad Institute Genome Sequencing Center for Infectious Disease"/>
            <person name="Wu L."/>
            <person name="Ma J."/>
        </authorList>
    </citation>
    <scope>NUCLEOTIDE SEQUENCE [LARGE SCALE GENOMIC DNA]</scope>
    <source>
        <strain evidence="3">JCM 9651</strain>
    </source>
</reference>
<evidence type="ECO:0000256" key="1">
    <source>
        <dbReference type="SAM" id="Phobius"/>
    </source>
</evidence>
<keyword evidence="1" id="KW-1133">Transmembrane helix</keyword>
<sequence length="58" mass="6856">MVLWLVVVFYSVFNEHYGAMEYVAFALLLVATVMLCTELVRAFLLRRQWRLQTRSGED</sequence>
<keyword evidence="1" id="KW-0472">Membrane</keyword>
<evidence type="ECO:0000313" key="3">
    <source>
        <dbReference type="Proteomes" id="UP001499990"/>
    </source>
</evidence>
<keyword evidence="3" id="KW-1185">Reference proteome</keyword>
<proteinExistence type="predicted"/>
<protein>
    <submittedName>
        <fullName evidence="2">Uncharacterized protein</fullName>
    </submittedName>
</protein>